<organism evidence="9 10">
    <name type="scientific">Anaerocolumna xylanovorans DSM 12503</name>
    <dbReference type="NCBI Taxonomy" id="1121345"/>
    <lineage>
        <taxon>Bacteria</taxon>
        <taxon>Bacillati</taxon>
        <taxon>Bacillota</taxon>
        <taxon>Clostridia</taxon>
        <taxon>Lachnospirales</taxon>
        <taxon>Lachnospiraceae</taxon>
        <taxon>Anaerocolumna</taxon>
    </lineage>
</organism>
<keyword evidence="4 7" id="KW-0812">Transmembrane</keyword>
<evidence type="ECO:0000256" key="3">
    <source>
        <dbReference type="ARBA" id="ARBA00022679"/>
    </source>
</evidence>
<evidence type="ECO:0000259" key="8">
    <source>
        <dbReference type="Pfam" id="PF02397"/>
    </source>
</evidence>
<evidence type="ECO:0000256" key="6">
    <source>
        <dbReference type="ARBA" id="ARBA00023136"/>
    </source>
</evidence>
<evidence type="ECO:0000256" key="5">
    <source>
        <dbReference type="ARBA" id="ARBA00022989"/>
    </source>
</evidence>
<evidence type="ECO:0000256" key="2">
    <source>
        <dbReference type="ARBA" id="ARBA00006464"/>
    </source>
</evidence>
<dbReference type="PANTHER" id="PTHR30576:SF10">
    <property type="entry name" value="SLL5057 PROTEIN"/>
    <property type="match status" value="1"/>
</dbReference>
<feature type="domain" description="Bacterial sugar transferase" evidence="8">
    <location>
        <begin position="278"/>
        <end position="466"/>
    </location>
</feature>
<feature type="transmembrane region" description="Helical" evidence="7">
    <location>
        <begin position="12"/>
        <end position="34"/>
    </location>
</feature>
<reference evidence="9 10" key="1">
    <citation type="submission" date="2016-12" db="EMBL/GenBank/DDBJ databases">
        <authorList>
            <person name="Song W.-J."/>
            <person name="Kurnit D.M."/>
        </authorList>
    </citation>
    <scope>NUCLEOTIDE SEQUENCE [LARGE SCALE GENOMIC DNA]</scope>
    <source>
        <strain evidence="9 10">DSM 12503</strain>
    </source>
</reference>
<feature type="transmembrane region" description="Helical" evidence="7">
    <location>
        <begin position="40"/>
        <end position="66"/>
    </location>
</feature>
<feature type="transmembrane region" description="Helical" evidence="7">
    <location>
        <begin position="283"/>
        <end position="306"/>
    </location>
</feature>
<dbReference type="Pfam" id="PF13727">
    <property type="entry name" value="CoA_binding_3"/>
    <property type="match status" value="1"/>
</dbReference>
<dbReference type="STRING" id="1121345.SAMN02745217_02380"/>
<evidence type="ECO:0000313" key="10">
    <source>
        <dbReference type="Proteomes" id="UP000184612"/>
    </source>
</evidence>
<keyword evidence="10" id="KW-1185">Reference proteome</keyword>
<evidence type="ECO:0000256" key="7">
    <source>
        <dbReference type="SAM" id="Phobius"/>
    </source>
</evidence>
<keyword evidence="5 7" id="KW-1133">Transmembrane helix</keyword>
<sequence>MAFIKRNLPGRYLLLTDCLSIIVSYILAACIRYSEITRYWYYNTFGWVLVFMVVLYSAVFVAFDTYKEFSRRGYFDEFAEVCKLNTILSLSVTAFLFLTQEGAAFSRLFFLLFFLLNIVITYTIRQYFKWLLLGVYKKCRSNSKIMIVTTFHQAEEVLNRINNENTWEYVATYLTILDRDMVGKRILGVPVKANENNMFEVARQETLDGVFIHLPSDYPVTFQLEEAINQFKNMGVDVSLSIHIFGLKLSEQNIQNMSGYHVLTFNNRVFNEYHLHIKRLIDILGGLVGCILTVLLGIFIAPAIVIESPGPVFFSQTRVGKNGRRFRIYKFRSMCMGAEEKKVQLLAQNEISGQMFKLTHDPRITKVGNFLRKTSLDEFPQFFNVLKGDMSLVGTRPPTEEEFLQYEGRHKRRLALNCGLTGLWQVSGRSDIKDFEEVVNMDLKYIDNWSLRMDLKIILKTIYVVLFARGSR</sequence>
<dbReference type="PROSITE" id="PS51257">
    <property type="entry name" value="PROKAR_LIPOPROTEIN"/>
    <property type="match status" value="1"/>
</dbReference>
<feature type="transmembrane region" description="Helical" evidence="7">
    <location>
        <begin position="104"/>
        <end position="124"/>
    </location>
</feature>
<dbReference type="InterPro" id="IPR017475">
    <property type="entry name" value="EPS_sugar_tfrase"/>
</dbReference>
<comment type="similarity">
    <text evidence="2">Belongs to the bacterial sugar transferase family.</text>
</comment>
<dbReference type="Gene3D" id="3.40.50.720">
    <property type="entry name" value="NAD(P)-binding Rossmann-like Domain"/>
    <property type="match status" value="1"/>
</dbReference>
<dbReference type="AlphaFoldDB" id="A0A1M7YAE3"/>
<gene>
    <name evidence="9" type="ORF">SAMN02745217_02380</name>
</gene>
<dbReference type="EMBL" id="FRFD01000006">
    <property type="protein sequence ID" value="SHO49546.1"/>
    <property type="molecule type" value="Genomic_DNA"/>
</dbReference>
<dbReference type="GO" id="GO:0016780">
    <property type="term" value="F:phosphotransferase activity, for other substituted phosphate groups"/>
    <property type="evidence" value="ECO:0007669"/>
    <property type="project" value="TreeGrafter"/>
</dbReference>
<dbReference type="InterPro" id="IPR003362">
    <property type="entry name" value="Bact_transf"/>
</dbReference>
<dbReference type="OrthoDB" id="9808602at2"/>
<dbReference type="RefSeq" id="WP_073589058.1">
    <property type="nucleotide sequence ID" value="NZ_FRFD01000006.1"/>
</dbReference>
<keyword evidence="3 9" id="KW-0808">Transferase</keyword>
<name>A0A1M7YAE3_9FIRM</name>
<evidence type="ECO:0000256" key="4">
    <source>
        <dbReference type="ARBA" id="ARBA00022692"/>
    </source>
</evidence>
<protein>
    <submittedName>
        <fullName evidence="9">Exopolysaccharide biosynthesis polyprenyl glycosylphosphotransferase</fullName>
    </submittedName>
</protein>
<dbReference type="GO" id="GO:0016020">
    <property type="term" value="C:membrane"/>
    <property type="evidence" value="ECO:0007669"/>
    <property type="project" value="UniProtKB-SubCell"/>
</dbReference>
<keyword evidence="6 7" id="KW-0472">Membrane</keyword>
<evidence type="ECO:0000313" key="9">
    <source>
        <dbReference type="EMBL" id="SHO49546.1"/>
    </source>
</evidence>
<dbReference type="PANTHER" id="PTHR30576">
    <property type="entry name" value="COLANIC BIOSYNTHESIS UDP-GLUCOSE LIPID CARRIER TRANSFERASE"/>
    <property type="match status" value="1"/>
</dbReference>
<dbReference type="Pfam" id="PF02397">
    <property type="entry name" value="Bac_transf"/>
    <property type="match status" value="1"/>
</dbReference>
<accession>A0A1M7YAE3</accession>
<dbReference type="Proteomes" id="UP000184612">
    <property type="component" value="Unassembled WGS sequence"/>
</dbReference>
<evidence type="ECO:0000256" key="1">
    <source>
        <dbReference type="ARBA" id="ARBA00004141"/>
    </source>
</evidence>
<proteinExistence type="inferred from homology"/>
<dbReference type="NCBIfam" id="TIGR03025">
    <property type="entry name" value="EPS_sugtrans"/>
    <property type="match status" value="1"/>
</dbReference>
<comment type="subcellular location">
    <subcellularLocation>
        <location evidence="1">Membrane</location>
        <topology evidence="1">Multi-pass membrane protein</topology>
    </subcellularLocation>
</comment>